<dbReference type="GO" id="GO:0006120">
    <property type="term" value="P:mitochondrial electron transport, NADH to ubiquinone"/>
    <property type="evidence" value="ECO:0007669"/>
    <property type="project" value="InterPro"/>
</dbReference>
<evidence type="ECO:0000256" key="5">
    <source>
        <dbReference type="ARBA" id="ARBA00021008"/>
    </source>
</evidence>
<dbReference type="EMBL" id="MF818029">
    <property type="protein sequence ID" value="AYN50624.1"/>
    <property type="molecule type" value="Genomic_DNA"/>
</dbReference>
<evidence type="ECO:0000256" key="3">
    <source>
        <dbReference type="ARBA" id="ARBA00007012"/>
    </source>
</evidence>
<feature type="transmembrane region" description="Helical" evidence="18">
    <location>
        <begin position="227"/>
        <end position="247"/>
    </location>
</feature>
<evidence type="ECO:0000256" key="13">
    <source>
        <dbReference type="ARBA" id="ARBA00023027"/>
    </source>
</evidence>
<dbReference type="InterPro" id="IPR001750">
    <property type="entry name" value="ND/Mrp_TM"/>
</dbReference>
<protein>
    <recommendedName>
        <fullName evidence="5 18">NADH-ubiquinone oxidoreductase chain 2</fullName>
        <ecNumber evidence="4 18">7.1.1.2</ecNumber>
    </recommendedName>
</protein>
<feature type="domain" description="NADH:quinone oxidoreductase/Mrp antiporter transmembrane" evidence="19">
    <location>
        <begin position="22"/>
        <end position="271"/>
    </location>
</feature>
<dbReference type="CTD" id="4536"/>
<evidence type="ECO:0000256" key="7">
    <source>
        <dbReference type="ARBA" id="ARBA00022660"/>
    </source>
</evidence>
<name>A0A3G2JZZ7_ORNPR</name>
<feature type="transmembrane region" description="Helical" evidence="18">
    <location>
        <begin position="128"/>
        <end position="154"/>
    </location>
</feature>
<evidence type="ECO:0000256" key="15">
    <source>
        <dbReference type="ARBA" id="ARBA00023128"/>
    </source>
</evidence>
<comment type="similarity">
    <text evidence="3 18">Belongs to the complex I subunit 2 family.</text>
</comment>
<evidence type="ECO:0000313" key="20">
    <source>
        <dbReference type="EMBL" id="AYN50624.1"/>
    </source>
</evidence>
<dbReference type="GeneID" id="38339272"/>
<feature type="transmembrane region" description="Helical" evidence="18">
    <location>
        <begin position="259"/>
        <end position="278"/>
    </location>
</feature>
<keyword evidence="11 18" id="KW-0249">Electron transport</keyword>
<dbReference type="GO" id="GO:0008137">
    <property type="term" value="F:NADH dehydrogenase (ubiquinone) activity"/>
    <property type="evidence" value="ECO:0007669"/>
    <property type="project" value="UniProtKB-EC"/>
</dbReference>
<dbReference type="EC" id="7.1.1.2" evidence="4 18"/>
<evidence type="ECO:0000256" key="10">
    <source>
        <dbReference type="ARBA" id="ARBA00022967"/>
    </source>
</evidence>
<gene>
    <name evidence="20" type="primary">ND2</name>
</gene>
<keyword evidence="14 18" id="KW-0830">Ubiquinone</keyword>
<keyword evidence="12 18" id="KW-1133">Transmembrane helix</keyword>
<comment type="function">
    <text evidence="18">Core subunit of the mitochondrial membrane respiratory chain NADH dehydrogenase (Complex I) which catalyzes electron transfer from NADH through the respiratory chain, using ubiquinone as an electron acceptor. Essential for the catalytic activity and assembly of complex I.</text>
</comment>
<feature type="transmembrane region" description="Helical" evidence="18">
    <location>
        <begin position="299"/>
        <end position="318"/>
    </location>
</feature>
<dbReference type="AlphaFoldDB" id="A0A3G2JZZ7"/>
<evidence type="ECO:0000256" key="9">
    <source>
        <dbReference type="ARBA" id="ARBA00022792"/>
    </source>
</evidence>
<keyword evidence="15 18" id="KW-0496">Mitochondrion</keyword>
<evidence type="ECO:0000256" key="2">
    <source>
        <dbReference type="ARBA" id="ARBA00004448"/>
    </source>
</evidence>
<proteinExistence type="inferred from homology"/>
<dbReference type="RefSeq" id="YP_009536346.1">
    <property type="nucleotide sequence ID" value="NC_039831.1"/>
</dbReference>
<feature type="transmembrane region" description="Helical" evidence="18">
    <location>
        <begin position="190"/>
        <end position="207"/>
    </location>
</feature>
<keyword evidence="7 18" id="KW-0679">Respiratory chain</keyword>
<keyword evidence="8 18" id="KW-0812">Transmembrane</keyword>
<evidence type="ECO:0000256" key="12">
    <source>
        <dbReference type="ARBA" id="ARBA00022989"/>
    </source>
</evidence>
<feature type="transmembrane region" description="Helical" evidence="18">
    <location>
        <begin position="86"/>
        <end position="108"/>
    </location>
</feature>
<comment type="catalytic activity">
    <reaction evidence="17 18">
        <text>a ubiquinone + NADH + 5 H(+)(in) = a ubiquinol + NAD(+) + 4 H(+)(out)</text>
        <dbReference type="Rhea" id="RHEA:29091"/>
        <dbReference type="Rhea" id="RHEA-COMP:9565"/>
        <dbReference type="Rhea" id="RHEA-COMP:9566"/>
        <dbReference type="ChEBI" id="CHEBI:15378"/>
        <dbReference type="ChEBI" id="CHEBI:16389"/>
        <dbReference type="ChEBI" id="CHEBI:17976"/>
        <dbReference type="ChEBI" id="CHEBI:57540"/>
        <dbReference type="ChEBI" id="CHEBI:57945"/>
        <dbReference type="EC" id="7.1.1.2"/>
    </reaction>
</comment>
<reference evidence="20" key="1">
    <citation type="journal article" date="2019" name="Ticks Tick Borne Dis.">
        <title>Argasid and ixodid systematics: Implications for soft tick evolution and systematics, with a new argasid species list.</title>
        <authorList>
            <person name="Mans B.J."/>
            <person name="Featherston J."/>
            <person name="Kvas M."/>
            <person name="Pillay K.A."/>
            <person name="de Klerk D.G."/>
            <person name="Pienaar R."/>
            <person name="de Castro M.H."/>
            <person name="Schwan T.G."/>
            <person name="Lopez J.E."/>
            <person name="Teel P."/>
            <person name="Perez de Leon A.A."/>
            <person name="Sonenshine D.E."/>
            <person name="Egekwu N.I."/>
            <person name="Bakkes D.K."/>
            <person name="Heyne H."/>
            <person name="Kanduma E.G."/>
            <person name="Nyangiwe N."/>
            <person name="Bouattour A."/>
            <person name="Latif A.A."/>
        </authorList>
    </citation>
    <scope>NUCLEOTIDE SEQUENCE</scope>
    <source>
        <strain evidence="20">SLO</strain>
    </source>
</reference>
<feature type="transmembrane region" description="Helical" evidence="18">
    <location>
        <begin position="55"/>
        <end position="77"/>
    </location>
</feature>
<geneLocation type="mitochondrion" evidence="20"/>
<feature type="transmembrane region" description="Helical" evidence="18">
    <location>
        <begin position="166"/>
        <end position="184"/>
    </location>
</feature>
<keyword evidence="9 18" id="KW-0999">Mitochondrion inner membrane</keyword>
<evidence type="ECO:0000256" key="8">
    <source>
        <dbReference type="ARBA" id="ARBA00022692"/>
    </source>
</evidence>
<evidence type="ECO:0000256" key="16">
    <source>
        <dbReference type="ARBA" id="ARBA00023136"/>
    </source>
</evidence>
<keyword evidence="6" id="KW-0813">Transport</keyword>
<dbReference type="PANTHER" id="PTHR46552">
    <property type="entry name" value="NADH-UBIQUINONE OXIDOREDUCTASE CHAIN 2"/>
    <property type="match status" value="1"/>
</dbReference>
<evidence type="ECO:0000256" key="6">
    <source>
        <dbReference type="ARBA" id="ARBA00022448"/>
    </source>
</evidence>
<comment type="function">
    <text evidence="1">Core subunit of the mitochondrial membrane respiratory chain NADH dehydrogenase (Complex I) that is believed to belong to the minimal assembly required for catalysis. Complex I functions in the transfer of electrons from NADH to the respiratory chain. The immediate electron acceptor for the enzyme is believed to be ubiquinone.</text>
</comment>
<dbReference type="Pfam" id="PF00361">
    <property type="entry name" value="Proton_antipo_M"/>
    <property type="match status" value="1"/>
</dbReference>
<evidence type="ECO:0000256" key="14">
    <source>
        <dbReference type="ARBA" id="ARBA00023075"/>
    </source>
</evidence>
<dbReference type="GO" id="GO:0005743">
    <property type="term" value="C:mitochondrial inner membrane"/>
    <property type="evidence" value="ECO:0007669"/>
    <property type="project" value="UniProtKB-SubCell"/>
</dbReference>
<evidence type="ECO:0000256" key="4">
    <source>
        <dbReference type="ARBA" id="ARBA00012944"/>
    </source>
</evidence>
<dbReference type="PANTHER" id="PTHR46552:SF1">
    <property type="entry name" value="NADH-UBIQUINONE OXIDOREDUCTASE CHAIN 2"/>
    <property type="match status" value="1"/>
</dbReference>
<keyword evidence="10 18" id="KW-1278">Translocase</keyword>
<keyword evidence="16 18" id="KW-0472">Membrane</keyword>
<accession>A0A3G2JZZ7</accession>
<sequence length="319" mass="37332">MKMSKIILMWFIMLSIIIAISSSSFLFLWMCLEINMMAFVPLMNSNNQISSNSMIFYFIIQALASSAYILTIIYILMNYMIMPEKLVLIIMCSMMIKIGAAPFHIWFPQVSEGISFQSLFLLSTIQKIIPLHITSMFINKFIFIIIIMSAMMGAFGGLNQFSIRKILAFSSITHLSWILSLITINSNTWLMYMLIYTVILAFIVNFMHTNNMNYINQTISFSKENSIYMIVLLMSLGGMPPMIGFFMKWMSLKIIILNMYILSIPLIISSLINLYYYTRLSYPFFLKIYFYNKWKLSKFNPMFLFLIMQFMIFIMIPLV</sequence>
<evidence type="ECO:0000259" key="19">
    <source>
        <dbReference type="Pfam" id="PF00361"/>
    </source>
</evidence>
<dbReference type="PRINTS" id="PR01436">
    <property type="entry name" value="NADHDHGNASE2"/>
</dbReference>
<organism evidence="20">
    <name type="scientific">Ornithodoros parkeri</name>
    <name type="common">Soft tick</name>
    <name type="synonym">Argasid tick</name>
    <dbReference type="NCBI Taxonomy" id="140564"/>
    <lineage>
        <taxon>Eukaryota</taxon>
        <taxon>Metazoa</taxon>
        <taxon>Ecdysozoa</taxon>
        <taxon>Arthropoda</taxon>
        <taxon>Chelicerata</taxon>
        <taxon>Arachnida</taxon>
        <taxon>Acari</taxon>
        <taxon>Parasitiformes</taxon>
        <taxon>Ixodida</taxon>
        <taxon>Ixodoidea</taxon>
        <taxon>Argasidae</taxon>
        <taxon>Ornithodorinae</taxon>
        <taxon>Ornithodoros</taxon>
    </lineage>
</organism>
<evidence type="ECO:0000256" key="18">
    <source>
        <dbReference type="RuleBase" id="RU003403"/>
    </source>
</evidence>
<evidence type="ECO:0000256" key="1">
    <source>
        <dbReference type="ARBA" id="ARBA00003257"/>
    </source>
</evidence>
<evidence type="ECO:0000256" key="11">
    <source>
        <dbReference type="ARBA" id="ARBA00022982"/>
    </source>
</evidence>
<comment type="subcellular location">
    <subcellularLocation>
        <location evidence="2 18">Mitochondrion inner membrane</location>
        <topology evidence="2 18">Multi-pass membrane protein</topology>
    </subcellularLocation>
</comment>
<keyword evidence="13 18" id="KW-0520">NAD</keyword>
<dbReference type="InterPro" id="IPR003917">
    <property type="entry name" value="NADH_UbQ_OxRdtase_chain2"/>
</dbReference>
<dbReference type="InterPro" id="IPR050175">
    <property type="entry name" value="Complex_I_Subunit_2"/>
</dbReference>
<feature type="transmembrane region" description="Helical" evidence="18">
    <location>
        <begin position="7"/>
        <end position="35"/>
    </location>
</feature>
<evidence type="ECO:0000256" key="17">
    <source>
        <dbReference type="ARBA" id="ARBA00049551"/>
    </source>
</evidence>